<gene>
    <name evidence="1" type="ORF">VP01_4730g1</name>
</gene>
<dbReference type="AlphaFoldDB" id="A0A0L6UNR7"/>
<dbReference type="VEuPathDB" id="FungiDB:VP01_4730g1"/>
<reference evidence="1 2" key="1">
    <citation type="submission" date="2015-08" db="EMBL/GenBank/DDBJ databases">
        <title>Next Generation Sequencing and Analysis of the Genome of Puccinia sorghi L Schw, the Causal Agent of Maize Common Rust.</title>
        <authorList>
            <person name="Rochi L."/>
            <person name="Burguener G."/>
            <person name="Darino M."/>
            <person name="Turjanski A."/>
            <person name="Kreff E."/>
            <person name="Dieguez M.J."/>
            <person name="Sacco F."/>
        </authorList>
    </citation>
    <scope>NUCLEOTIDE SEQUENCE [LARGE SCALE GENOMIC DNA]</scope>
    <source>
        <strain evidence="1 2">RO10H11247</strain>
    </source>
</reference>
<accession>A0A0L6UNR7</accession>
<evidence type="ECO:0000313" key="1">
    <source>
        <dbReference type="EMBL" id="KNZ49872.1"/>
    </source>
</evidence>
<sequence length="394" mass="44084">MALVVIVSTKYYAEKKTCGACCMSTADTPKPIRLAQHTLKARVISNFESKKIQMPEFFSAILIPGMIPPVQMPCSFRFRIYHSENLLSQFGCHNWGIYVMIIMIHKEESPSFSFQVYIKCVDMQKVQQSCWFYYLSPRLIQPSFDAQSMCRLHSDCAKTSTNANRWSLDRSLAGAGCISTAGKWSCPGQLCQNSGLSALSGSNPHLILHSLQILPLHCYDLVTPSGTCQGFPQLLALYYLNHNILLTLKKKFNHPQIIKVPSKSRSRCQPQPTYHCHCPPPLSLFPLNHPLPTGRPLLATLTTADASLTASPPLFYPLTAGNFPTAFPTSYCSQSITDYRLPLFVESSVAQLRRGVGVMDNCTTEDYPTEARPERKRSRMKHPECGHSILNITS</sequence>
<comment type="caution">
    <text evidence="1">The sequence shown here is derived from an EMBL/GenBank/DDBJ whole genome shotgun (WGS) entry which is preliminary data.</text>
</comment>
<dbReference type="Proteomes" id="UP000037035">
    <property type="component" value="Unassembled WGS sequence"/>
</dbReference>
<protein>
    <submittedName>
        <fullName evidence="1">Uncharacterized protein</fullName>
    </submittedName>
</protein>
<keyword evidence="2" id="KW-1185">Reference proteome</keyword>
<name>A0A0L6UNR7_9BASI</name>
<dbReference type="EMBL" id="LAVV01009868">
    <property type="protein sequence ID" value="KNZ49872.1"/>
    <property type="molecule type" value="Genomic_DNA"/>
</dbReference>
<proteinExistence type="predicted"/>
<evidence type="ECO:0000313" key="2">
    <source>
        <dbReference type="Proteomes" id="UP000037035"/>
    </source>
</evidence>
<organism evidence="1 2">
    <name type="scientific">Puccinia sorghi</name>
    <dbReference type="NCBI Taxonomy" id="27349"/>
    <lineage>
        <taxon>Eukaryota</taxon>
        <taxon>Fungi</taxon>
        <taxon>Dikarya</taxon>
        <taxon>Basidiomycota</taxon>
        <taxon>Pucciniomycotina</taxon>
        <taxon>Pucciniomycetes</taxon>
        <taxon>Pucciniales</taxon>
        <taxon>Pucciniaceae</taxon>
        <taxon>Puccinia</taxon>
    </lineage>
</organism>